<sequence length="55" mass="5921">MILKVKTSGTPLSRKEQKQHTPLSSAAHRNAGTTQSADRRDAVSPVKNATFNSSI</sequence>
<dbReference type="RefSeq" id="WP_310776463.1">
    <property type="nucleotide sequence ID" value="NZ_JBHRWR010000017.1"/>
</dbReference>
<evidence type="ECO:0000256" key="1">
    <source>
        <dbReference type="SAM" id="MobiDB-lite"/>
    </source>
</evidence>
<evidence type="ECO:0008006" key="4">
    <source>
        <dbReference type="Google" id="ProtNLM"/>
    </source>
</evidence>
<dbReference type="EMBL" id="JBHRWR010000017">
    <property type="protein sequence ID" value="MFC3576721.1"/>
    <property type="molecule type" value="Genomic_DNA"/>
</dbReference>
<protein>
    <recommendedName>
        <fullName evidence="4">FXSXX-COOH protein</fullName>
    </recommendedName>
</protein>
<accession>A0ABV7SJ86</accession>
<comment type="caution">
    <text evidence="2">The sequence shown here is derived from an EMBL/GenBank/DDBJ whole genome shotgun (WGS) entry which is preliminary data.</text>
</comment>
<keyword evidence="3" id="KW-1185">Reference proteome</keyword>
<evidence type="ECO:0000313" key="2">
    <source>
        <dbReference type="EMBL" id="MFC3576721.1"/>
    </source>
</evidence>
<feature type="region of interest" description="Disordered" evidence="1">
    <location>
        <begin position="1"/>
        <end position="55"/>
    </location>
</feature>
<organism evidence="2 3">
    <name type="scientific">Streptomyces yaanensis</name>
    <dbReference type="NCBI Taxonomy" id="1142239"/>
    <lineage>
        <taxon>Bacteria</taxon>
        <taxon>Bacillati</taxon>
        <taxon>Actinomycetota</taxon>
        <taxon>Actinomycetes</taxon>
        <taxon>Kitasatosporales</taxon>
        <taxon>Streptomycetaceae</taxon>
        <taxon>Streptomyces</taxon>
    </lineage>
</organism>
<gene>
    <name evidence="2" type="ORF">ACFOZ0_26245</name>
</gene>
<name>A0ABV7SJ86_9ACTN</name>
<evidence type="ECO:0000313" key="3">
    <source>
        <dbReference type="Proteomes" id="UP001595701"/>
    </source>
</evidence>
<dbReference type="Proteomes" id="UP001595701">
    <property type="component" value="Unassembled WGS sequence"/>
</dbReference>
<proteinExistence type="predicted"/>
<reference evidence="3" key="1">
    <citation type="journal article" date="2019" name="Int. J. Syst. Evol. Microbiol.">
        <title>The Global Catalogue of Microorganisms (GCM) 10K type strain sequencing project: providing services to taxonomists for standard genome sequencing and annotation.</title>
        <authorList>
            <consortium name="The Broad Institute Genomics Platform"/>
            <consortium name="The Broad Institute Genome Sequencing Center for Infectious Disease"/>
            <person name="Wu L."/>
            <person name="Ma J."/>
        </authorList>
    </citation>
    <scope>NUCLEOTIDE SEQUENCE [LARGE SCALE GENOMIC DNA]</scope>
    <source>
        <strain evidence="3">CGMCC 4.7035</strain>
    </source>
</reference>